<dbReference type="SUPFAM" id="SSF53756">
    <property type="entry name" value="UDP-Glycosyltransferase/glycogen phosphorylase"/>
    <property type="match status" value="1"/>
</dbReference>
<name>A0A926IAN8_9FIRM</name>
<dbReference type="PANTHER" id="PTHR12526">
    <property type="entry name" value="GLYCOSYLTRANSFERASE"/>
    <property type="match status" value="1"/>
</dbReference>
<dbReference type="Pfam" id="PF13692">
    <property type="entry name" value="Glyco_trans_1_4"/>
    <property type="match status" value="1"/>
</dbReference>
<evidence type="ECO:0000313" key="1">
    <source>
        <dbReference type="EMBL" id="MBC8570406.1"/>
    </source>
</evidence>
<protein>
    <submittedName>
        <fullName evidence="1">Glycosyltransferase</fullName>
    </submittedName>
</protein>
<evidence type="ECO:0000313" key="2">
    <source>
        <dbReference type="Proteomes" id="UP000660861"/>
    </source>
</evidence>
<gene>
    <name evidence="1" type="ORF">H8709_06130</name>
</gene>
<sequence>MTILYITFIDFGELKSGSSVRPQKMFHAFESLGHEVKLLEGQQNRRAERRQRVEEILSWLDTHKPDICYVEPPAGPFFNRIDLKLLRRVHRMGVPIALFYRDAYWKFAKWWGVTGPKKWVLIHMHKRDLRAFGKDCDILYFPSPSMADLFTFPRREPLPPGGDVHCAPHTELFHRIVYVGGISEKYGSIPLLEAVERLQEKGLDIKLTLVCREAEREHLDERYLKMDWLDVRHASGDEELAPLYAQADAGILPMKRDFYMDFAVHVKMFEYMGYGLPLIATDCVETKRIIDRYGCGFTCKDDAASLADAIERFYSSPEQIDVYRRNVVKAMEENRWENRAQKVVEDLSALC</sequence>
<dbReference type="PANTHER" id="PTHR12526:SF630">
    <property type="entry name" value="GLYCOSYLTRANSFERASE"/>
    <property type="match status" value="1"/>
</dbReference>
<dbReference type="EMBL" id="JACRTC010000003">
    <property type="protein sequence ID" value="MBC8570406.1"/>
    <property type="molecule type" value="Genomic_DNA"/>
</dbReference>
<accession>A0A926IAN8</accession>
<reference evidence="1" key="1">
    <citation type="submission" date="2020-08" db="EMBL/GenBank/DDBJ databases">
        <title>Genome public.</title>
        <authorList>
            <person name="Liu C."/>
            <person name="Sun Q."/>
        </authorList>
    </citation>
    <scope>NUCLEOTIDE SEQUENCE</scope>
    <source>
        <strain evidence="1">NSJ-54</strain>
    </source>
</reference>
<dbReference type="AlphaFoldDB" id="A0A926IAN8"/>
<keyword evidence="2" id="KW-1185">Reference proteome</keyword>
<dbReference type="RefSeq" id="WP_262397502.1">
    <property type="nucleotide sequence ID" value="NZ_JACRTC010000003.1"/>
</dbReference>
<dbReference type="Gene3D" id="3.40.50.2000">
    <property type="entry name" value="Glycogen Phosphorylase B"/>
    <property type="match status" value="1"/>
</dbReference>
<comment type="caution">
    <text evidence="1">The sequence shown here is derived from an EMBL/GenBank/DDBJ whole genome shotgun (WGS) entry which is preliminary data.</text>
</comment>
<organism evidence="1 2">
    <name type="scientific">Zongyangia hominis</name>
    <dbReference type="NCBI Taxonomy" id="2763677"/>
    <lineage>
        <taxon>Bacteria</taxon>
        <taxon>Bacillati</taxon>
        <taxon>Bacillota</taxon>
        <taxon>Clostridia</taxon>
        <taxon>Eubacteriales</taxon>
        <taxon>Oscillospiraceae</taxon>
        <taxon>Zongyangia</taxon>
    </lineage>
</organism>
<proteinExistence type="predicted"/>
<dbReference type="Proteomes" id="UP000660861">
    <property type="component" value="Unassembled WGS sequence"/>
</dbReference>